<dbReference type="Proteomes" id="UP000287156">
    <property type="component" value="Unassembled WGS sequence"/>
</dbReference>
<proteinExistence type="predicted"/>
<dbReference type="EMBL" id="QYTV02000006">
    <property type="protein sequence ID" value="RST72990.1"/>
    <property type="molecule type" value="Genomic_DNA"/>
</dbReference>
<dbReference type="InterPro" id="IPR002888">
    <property type="entry name" value="2Fe-2S-bd"/>
</dbReference>
<dbReference type="Gene3D" id="1.10.150.120">
    <property type="entry name" value="[2Fe-2S]-binding domain"/>
    <property type="match status" value="1"/>
</dbReference>
<dbReference type="GO" id="GO:0046872">
    <property type="term" value="F:metal ion binding"/>
    <property type="evidence" value="ECO:0007669"/>
    <property type="project" value="InterPro"/>
</dbReference>
<dbReference type="AlphaFoldDB" id="A0A429XWW7"/>
<feature type="domain" description="[2Fe-2S]-binding" evidence="1">
    <location>
        <begin position="6"/>
        <end position="43"/>
    </location>
</feature>
<dbReference type="SUPFAM" id="SSF47741">
    <property type="entry name" value="CO dehydrogenase ISP C-domain like"/>
    <property type="match status" value="1"/>
</dbReference>
<evidence type="ECO:0000313" key="2">
    <source>
        <dbReference type="EMBL" id="RST72990.1"/>
    </source>
</evidence>
<protein>
    <recommendedName>
        <fullName evidence="1">[2Fe-2S]-binding domain-containing protein</fullName>
    </recommendedName>
</protein>
<keyword evidence="3" id="KW-1185">Reference proteome</keyword>
<dbReference type="GO" id="GO:0016491">
    <property type="term" value="F:oxidoreductase activity"/>
    <property type="evidence" value="ECO:0007669"/>
    <property type="project" value="InterPro"/>
</dbReference>
<comment type="caution">
    <text evidence="2">The sequence shown here is derived from an EMBL/GenBank/DDBJ whole genome shotgun (WGS) entry which is preliminary data.</text>
</comment>
<evidence type="ECO:0000259" key="1">
    <source>
        <dbReference type="Pfam" id="PF01799"/>
    </source>
</evidence>
<dbReference type="OrthoDB" id="9759099at2"/>
<organism evidence="2 3">
    <name type="scientific">Siminovitchia acidinfaciens</name>
    <dbReference type="NCBI Taxonomy" id="2321395"/>
    <lineage>
        <taxon>Bacteria</taxon>
        <taxon>Bacillati</taxon>
        <taxon>Bacillota</taxon>
        <taxon>Bacilli</taxon>
        <taxon>Bacillales</taxon>
        <taxon>Bacillaceae</taxon>
        <taxon>Siminovitchia</taxon>
    </lineage>
</organism>
<gene>
    <name evidence="2" type="ORF">D4T97_013965</name>
</gene>
<dbReference type="InterPro" id="IPR036884">
    <property type="entry name" value="2Fe-2S-bd_dom_sf"/>
</dbReference>
<sequence length="55" mass="6246">MCNQCCHALVEKHPNATDQIIEEWFESDLCRCTGYAEIKEAVKSMLKSKDENTPG</sequence>
<accession>A0A429XWW7</accession>
<name>A0A429XWW7_9BACI</name>
<evidence type="ECO:0000313" key="3">
    <source>
        <dbReference type="Proteomes" id="UP000287156"/>
    </source>
</evidence>
<reference evidence="2" key="1">
    <citation type="submission" date="2018-12" db="EMBL/GenBank/DDBJ databases">
        <authorList>
            <person name="Sun L."/>
            <person name="Chen Z."/>
        </authorList>
    </citation>
    <scope>NUCLEOTIDE SEQUENCE [LARGE SCALE GENOMIC DNA]</scope>
    <source>
        <strain evidence="2">3-2-2</strain>
    </source>
</reference>
<dbReference type="Pfam" id="PF01799">
    <property type="entry name" value="Fer2_2"/>
    <property type="match status" value="1"/>
</dbReference>